<keyword evidence="3" id="KW-0312">Gluconeogenesis</keyword>
<sequence length="248" mass="26708">MKYVVANWKMYLDTRGGVALVRAMMRTFRGKDVLPEVVVCPSFLAIGELKKVLSRSRIHLGAQDAFWENDGPYTGSVSPTMLREAGCDYVILGHSERREELGETSAMVARKVRAVLASGSRVVLCIGKDIGEQLVESLNGVSRKQVEEALLVAYEPEGAISGHGGSGAEDLETVLEAISVIRTQLECLFGPGLQVPVLYGGSVNGENAYTYLREDTIDGVLVGSASVKLHHIMEIVASALRAMTPGTL</sequence>
<keyword evidence="2 3" id="KW-0413">Isomerase</keyword>
<comment type="caution">
    <text evidence="4">The sequence shown here is derived from an EMBL/GenBank/DDBJ whole genome shotgun (WGS) entry which is preliminary data.</text>
</comment>
<dbReference type="SUPFAM" id="SSF51351">
    <property type="entry name" value="Triosephosphate isomerase (TIM)"/>
    <property type="match status" value="1"/>
</dbReference>
<dbReference type="UniPathway" id="UPA00138"/>
<dbReference type="Gene3D" id="3.20.20.70">
    <property type="entry name" value="Aldolase class I"/>
    <property type="match status" value="1"/>
</dbReference>
<dbReference type="UniPathway" id="UPA00109">
    <property type="reaction ID" value="UER00189"/>
</dbReference>
<keyword evidence="3" id="KW-0963">Cytoplasm</keyword>
<dbReference type="InterPro" id="IPR013785">
    <property type="entry name" value="Aldolase_TIM"/>
</dbReference>
<dbReference type="GO" id="GO:0046166">
    <property type="term" value="P:glyceraldehyde-3-phosphate biosynthetic process"/>
    <property type="evidence" value="ECO:0007669"/>
    <property type="project" value="TreeGrafter"/>
</dbReference>
<comment type="pathway">
    <text evidence="3">Carbohydrate biosynthesis; gluconeogenesis.</text>
</comment>
<dbReference type="Pfam" id="PF00121">
    <property type="entry name" value="TIM"/>
    <property type="match status" value="1"/>
</dbReference>
<reference evidence="4 5" key="1">
    <citation type="journal article" date="2015" name="Nature">
        <title>rRNA introns, odd ribosomes, and small enigmatic genomes across a large radiation of phyla.</title>
        <authorList>
            <person name="Brown C.T."/>
            <person name="Hug L.A."/>
            <person name="Thomas B.C."/>
            <person name="Sharon I."/>
            <person name="Castelle C.J."/>
            <person name="Singh A."/>
            <person name="Wilkins M.J."/>
            <person name="Williams K.H."/>
            <person name="Banfield J.F."/>
        </authorList>
    </citation>
    <scope>NUCLEOTIDE SEQUENCE [LARGE SCALE GENOMIC DNA]</scope>
</reference>
<evidence type="ECO:0000256" key="3">
    <source>
        <dbReference type="RuleBase" id="RU363013"/>
    </source>
</evidence>
<comment type="catalytic activity">
    <reaction evidence="3">
        <text>D-glyceraldehyde 3-phosphate = dihydroxyacetone phosphate</text>
        <dbReference type="Rhea" id="RHEA:18585"/>
        <dbReference type="ChEBI" id="CHEBI:57642"/>
        <dbReference type="ChEBI" id="CHEBI:59776"/>
        <dbReference type="EC" id="5.3.1.1"/>
    </reaction>
</comment>
<comment type="similarity">
    <text evidence="1 3">Belongs to the triosephosphate isomerase family.</text>
</comment>
<dbReference type="InterPro" id="IPR000652">
    <property type="entry name" value="Triosephosphate_isomerase"/>
</dbReference>
<gene>
    <name evidence="4" type="ORF">UY81_C0001G0003</name>
</gene>
<dbReference type="GO" id="GO:0006096">
    <property type="term" value="P:glycolytic process"/>
    <property type="evidence" value="ECO:0007669"/>
    <property type="project" value="UniProtKB-UniPathway"/>
</dbReference>
<evidence type="ECO:0000256" key="1">
    <source>
        <dbReference type="ARBA" id="ARBA00007422"/>
    </source>
</evidence>
<name>A0A0G2A8D2_9BACT</name>
<dbReference type="PATRIC" id="fig|1618650.3.peg.4"/>
<dbReference type="InterPro" id="IPR035990">
    <property type="entry name" value="TIM_sf"/>
</dbReference>
<dbReference type="AlphaFoldDB" id="A0A0G2A8D2"/>
<dbReference type="PROSITE" id="PS51440">
    <property type="entry name" value="TIM_2"/>
    <property type="match status" value="1"/>
</dbReference>
<accession>A0A0G2A8D2</accession>
<dbReference type="GO" id="GO:0005829">
    <property type="term" value="C:cytosol"/>
    <property type="evidence" value="ECO:0007669"/>
    <property type="project" value="TreeGrafter"/>
</dbReference>
<keyword evidence="3" id="KW-0324">Glycolysis</keyword>
<dbReference type="GO" id="GO:0019563">
    <property type="term" value="P:glycerol catabolic process"/>
    <property type="evidence" value="ECO:0007669"/>
    <property type="project" value="TreeGrafter"/>
</dbReference>
<dbReference type="PANTHER" id="PTHR21139">
    <property type="entry name" value="TRIOSEPHOSPHATE ISOMERASE"/>
    <property type="match status" value="1"/>
</dbReference>
<proteinExistence type="inferred from homology"/>
<dbReference type="Proteomes" id="UP000034290">
    <property type="component" value="Unassembled WGS sequence"/>
</dbReference>
<evidence type="ECO:0000313" key="5">
    <source>
        <dbReference type="Proteomes" id="UP000034290"/>
    </source>
</evidence>
<dbReference type="EMBL" id="LCRM01000001">
    <property type="protein sequence ID" value="KKW37187.1"/>
    <property type="molecule type" value="Genomic_DNA"/>
</dbReference>
<protein>
    <recommendedName>
        <fullName evidence="3">Triosephosphate isomerase</fullName>
        <ecNumber evidence="3">5.3.1.1</ecNumber>
    </recommendedName>
</protein>
<comment type="subunit">
    <text evidence="3">Homodimer.</text>
</comment>
<dbReference type="EC" id="5.3.1.1" evidence="3"/>
<comment type="subcellular location">
    <subcellularLocation>
        <location evidence="3">Cytoplasm</location>
    </subcellularLocation>
</comment>
<dbReference type="CDD" id="cd00311">
    <property type="entry name" value="TIM"/>
    <property type="match status" value="1"/>
</dbReference>
<evidence type="ECO:0000313" key="4">
    <source>
        <dbReference type="EMBL" id="KKW37187.1"/>
    </source>
</evidence>
<evidence type="ECO:0000256" key="2">
    <source>
        <dbReference type="ARBA" id="ARBA00023235"/>
    </source>
</evidence>
<dbReference type="PANTHER" id="PTHR21139:SF42">
    <property type="entry name" value="TRIOSEPHOSPHATE ISOMERASE"/>
    <property type="match status" value="1"/>
</dbReference>
<dbReference type="GO" id="GO:0004807">
    <property type="term" value="F:triose-phosphate isomerase activity"/>
    <property type="evidence" value="ECO:0007669"/>
    <property type="project" value="UniProtKB-EC"/>
</dbReference>
<organism evidence="4 5">
    <name type="scientific">Candidatus Giovannonibacteria bacterium GW2011_GWA2_53_7</name>
    <dbReference type="NCBI Taxonomy" id="1618650"/>
    <lineage>
        <taxon>Bacteria</taxon>
        <taxon>Candidatus Giovannoniibacteriota</taxon>
    </lineage>
</organism>
<dbReference type="GO" id="GO:0006094">
    <property type="term" value="P:gluconeogenesis"/>
    <property type="evidence" value="ECO:0007669"/>
    <property type="project" value="UniProtKB-UniPathway"/>
</dbReference>
<comment type="pathway">
    <text evidence="3">Carbohydrate degradation; glycolysis; D-glyceraldehyde 3-phosphate from glycerone phosphate: step 1/1.</text>
</comment>